<keyword evidence="3" id="KW-1185">Reference proteome</keyword>
<evidence type="ECO:0000259" key="1">
    <source>
        <dbReference type="Pfam" id="PF20356"/>
    </source>
</evidence>
<dbReference type="InterPro" id="IPR046593">
    <property type="entry name" value="DUF6651"/>
</dbReference>
<name>A0A5C1AJ79_9BACT</name>
<dbReference type="AlphaFoldDB" id="A0A5C1AJ79"/>
<dbReference type="KEGG" id="lrs:PX52LOC_05761"/>
<protein>
    <recommendedName>
        <fullName evidence="1">DUF6651 domain-containing protein</fullName>
    </recommendedName>
</protein>
<feature type="domain" description="DUF6651" evidence="1">
    <location>
        <begin position="131"/>
        <end position="230"/>
    </location>
</feature>
<accession>A0A5C1AJ79</accession>
<organism evidence="2 3">
    <name type="scientific">Limnoglobus roseus</name>
    <dbReference type="NCBI Taxonomy" id="2598579"/>
    <lineage>
        <taxon>Bacteria</taxon>
        <taxon>Pseudomonadati</taxon>
        <taxon>Planctomycetota</taxon>
        <taxon>Planctomycetia</taxon>
        <taxon>Gemmatales</taxon>
        <taxon>Gemmataceae</taxon>
        <taxon>Limnoglobus</taxon>
    </lineage>
</organism>
<proteinExistence type="predicted"/>
<dbReference type="Pfam" id="PF20356">
    <property type="entry name" value="DUF6651"/>
    <property type="match status" value="1"/>
</dbReference>
<sequence>MAEKETYYMKLKLDDKGAVVVQDGKPVYVTDDGKEIAFDAPATRDTIARLNSEAKTHREAKEAAEGKLKLFEGIEDPAKALKALETVKNYDDKKLIDAGEVEKVKKEAKEAFDQQLAATENKYKPVVDERDALKNELHQEKLGGAFSRSKFIQDKMAIPVDLAQARFGTNFAIEDGKIIAKDGSGNRVYSRARPGEVAEFDEALEILVDSYPYRDSILKGTGASGGGAGGSGGGTGGKKQVTRAQFDAITDPMERAKVAREATITD</sequence>
<evidence type="ECO:0000313" key="3">
    <source>
        <dbReference type="Proteomes" id="UP000324974"/>
    </source>
</evidence>
<evidence type="ECO:0000313" key="2">
    <source>
        <dbReference type="EMBL" id="QEL18725.1"/>
    </source>
</evidence>
<dbReference type="Proteomes" id="UP000324974">
    <property type="component" value="Chromosome"/>
</dbReference>
<reference evidence="3" key="1">
    <citation type="submission" date="2019-08" db="EMBL/GenBank/DDBJ databases">
        <title>Limnoglobus roseus gen. nov., sp. nov., a novel freshwater planctomycete with a giant genome from the family Gemmataceae.</title>
        <authorList>
            <person name="Kulichevskaya I.S."/>
            <person name="Naumoff D.G."/>
            <person name="Miroshnikov K."/>
            <person name="Ivanova A."/>
            <person name="Philippov D.A."/>
            <person name="Hakobyan A."/>
            <person name="Rijpstra I.C."/>
            <person name="Sinninghe Damste J.S."/>
            <person name="Liesack W."/>
            <person name="Dedysh S.N."/>
        </authorList>
    </citation>
    <scope>NUCLEOTIDE SEQUENCE [LARGE SCALE GENOMIC DNA]</scope>
    <source>
        <strain evidence="3">PX52</strain>
    </source>
</reference>
<dbReference type="EMBL" id="CP042425">
    <property type="protein sequence ID" value="QEL18725.1"/>
    <property type="molecule type" value="Genomic_DNA"/>
</dbReference>
<gene>
    <name evidence="2" type="ORF">PX52LOC_05761</name>
</gene>